<name>A0A1Z4MVX6_9CYAN</name>
<keyword evidence="4 7" id="KW-0663">Pyridoxal phosphate</keyword>
<dbReference type="Pfam" id="PF01041">
    <property type="entry name" value="DegT_DnrJ_EryC1"/>
    <property type="match status" value="1"/>
</dbReference>
<organism evidence="9 10">
    <name type="scientific">Tolypothrix tenuis PCC 7101</name>
    <dbReference type="NCBI Taxonomy" id="231146"/>
    <lineage>
        <taxon>Bacteria</taxon>
        <taxon>Bacillati</taxon>
        <taxon>Cyanobacteriota</taxon>
        <taxon>Cyanophyceae</taxon>
        <taxon>Nostocales</taxon>
        <taxon>Tolypothrichaceae</taxon>
        <taxon>Tolypothrix</taxon>
    </lineage>
</organism>
<evidence type="ECO:0000256" key="5">
    <source>
        <dbReference type="ARBA" id="ARBA00037999"/>
    </source>
</evidence>
<reference evidence="9 10" key="1">
    <citation type="submission" date="2017-06" db="EMBL/GenBank/DDBJ databases">
        <title>Genome sequencing of cyanobaciteial culture collection at National Institute for Environmental Studies (NIES).</title>
        <authorList>
            <person name="Hirose Y."/>
            <person name="Shimura Y."/>
            <person name="Fujisawa T."/>
            <person name="Nakamura Y."/>
            <person name="Kawachi M."/>
        </authorList>
    </citation>
    <scope>NUCLEOTIDE SEQUENCE [LARGE SCALE GENOMIC DNA]</scope>
    <source>
        <strain evidence="9 10">NIES-37</strain>
    </source>
</reference>
<evidence type="ECO:0000256" key="3">
    <source>
        <dbReference type="ARBA" id="ARBA00022679"/>
    </source>
</evidence>
<dbReference type="Gene3D" id="3.40.640.10">
    <property type="entry name" value="Type I PLP-dependent aspartate aminotransferase-like (Major domain)"/>
    <property type="match status" value="1"/>
</dbReference>
<dbReference type="CDD" id="cd00616">
    <property type="entry name" value="AHBA_syn"/>
    <property type="match status" value="1"/>
</dbReference>
<evidence type="ECO:0000256" key="1">
    <source>
        <dbReference type="ARBA" id="ARBA00001933"/>
    </source>
</evidence>
<keyword evidence="10" id="KW-1185">Reference proteome</keyword>
<evidence type="ECO:0000256" key="4">
    <source>
        <dbReference type="ARBA" id="ARBA00022898"/>
    </source>
</evidence>
<dbReference type="InterPro" id="IPR015421">
    <property type="entry name" value="PyrdxlP-dep_Trfase_major"/>
</dbReference>
<sequence length="399" mass="44776">MSEQMKNIPIMKPWIGEAEADAARRPILTGWVTQGPEVTAFEQEFATYLGAPYACAVSNCTTALHLALLAVGVKPGDEVITVSHSFIATANSIRYCGATPVFVDIEPQTFNINPLLIEAAISPRTRAILVVHQMGMPCNLKAILEIAHQYSLPVIEDAACAIGSEILWDGQWEKIGKPHGDIACFSFHPRKIITTGDGGMLTTSNPEWDKQFRLWRQHSMSVPDTVRHGAKQVIFESYPILGYNYRMTDIQAAVGREQLKRLPEIVEHRRFLAKRYQQLLADVSGLKLPTEPAWAHSNWQSYCVRLPAECNQQQVMQTMLDAGISTRRGIMCSHREQAYVHEAWSCGIAQEKCDCNAGRCDRLWESEQAQDCTILLPLFHQMTPEEQNYVVKVLKQALI</sequence>
<dbReference type="GO" id="GO:0030170">
    <property type="term" value="F:pyridoxal phosphate binding"/>
    <property type="evidence" value="ECO:0007669"/>
    <property type="project" value="TreeGrafter"/>
</dbReference>
<evidence type="ECO:0000256" key="8">
    <source>
        <dbReference type="RuleBase" id="RU004508"/>
    </source>
</evidence>
<dbReference type="KEGG" id="ttq:NIES37_15400"/>
<dbReference type="PANTHER" id="PTHR30244">
    <property type="entry name" value="TRANSAMINASE"/>
    <property type="match status" value="1"/>
</dbReference>
<dbReference type="SUPFAM" id="SSF53383">
    <property type="entry name" value="PLP-dependent transferases"/>
    <property type="match status" value="1"/>
</dbReference>
<feature type="modified residue" description="N6-(pyridoxal phosphate)lysine" evidence="7">
    <location>
        <position position="191"/>
    </location>
</feature>
<comment type="similarity">
    <text evidence="5 8">Belongs to the DegT/DnrJ/EryC1 family.</text>
</comment>
<feature type="active site" description="Proton acceptor" evidence="6">
    <location>
        <position position="191"/>
    </location>
</feature>
<proteinExistence type="inferred from homology"/>
<dbReference type="Proteomes" id="UP000218785">
    <property type="component" value="Chromosome"/>
</dbReference>
<evidence type="ECO:0000313" key="9">
    <source>
        <dbReference type="EMBL" id="BAY97598.1"/>
    </source>
</evidence>
<dbReference type="InterPro" id="IPR000653">
    <property type="entry name" value="DegT/StrS_aminotransferase"/>
</dbReference>
<dbReference type="GO" id="GO:0000271">
    <property type="term" value="P:polysaccharide biosynthetic process"/>
    <property type="evidence" value="ECO:0007669"/>
    <property type="project" value="TreeGrafter"/>
</dbReference>
<accession>A0A1Z4MVX6</accession>
<gene>
    <name evidence="9" type="ORF">NIES37_15400</name>
</gene>
<evidence type="ECO:0000313" key="10">
    <source>
        <dbReference type="Proteomes" id="UP000218785"/>
    </source>
</evidence>
<dbReference type="EMBL" id="AP018248">
    <property type="protein sequence ID" value="BAY97598.1"/>
    <property type="molecule type" value="Genomic_DNA"/>
</dbReference>
<dbReference type="PIRSF" id="PIRSF000390">
    <property type="entry name" value="PLP_StrS"/>
    <property type="match status" value="1"/>
</dbReference>
<dbReference type="GO" id="GO:0008483">
    <property type="term" value="F:transaminase activity"/>
    <property type="evidence" value="ECO:0007669"/>
    <property type="project" value="UniProtKB-KW"/>
</dbReference>
<dbReference type="FunFam" id="3.40.640.10:FF:000090">
    <property type="entry name" value="Pyridoxal phosphate-dependent aminotransferase"/>
    <property type="match status" value="1"/>
</dbReference>
<dbReference type="AlphaFoldDB" id="A0A1Z4MVX6"/>
<evidence type="ECO:0000256" key="7">
    <source>
        <dbReference type="PIRSR" id="PIRSR000390-2"/>
    </source>
</evidence>
<dbReference type="PANTHER" id="PTHR30244:SF34">
    <property type="entry name" value="DTDP-4-AMINO-4,6-DIDEOXYGALACTOSE TRANSAMINASE"/>
    <property type="match status" value="1"/>
</dbReference>
<evidence type="ECO:0000256" key="6">
    <source>
        <dbReference type="PIRSR" id="PIRSR000390-1"/>
    </source>
</evidence>
<protein>
    <submittedName>
        <fullName evidence="9">DegT/DnrJ/EryC1/StrS aminotransferase</fullName>
    </submittedName>
</protein>
<keyword evidence="2 9" id="KW-0032">Aminotransferase</keyword>
<evidence type="ECO:0000256" key="2">
    <source>
        <dbReference type="ARBA" id="ARBA00022576"/>
    </source>
</evidence>
<dbReference type="InterPro" id="IPR015422">
    <property type="entry name" value="PyrdxlP-dep_Trfase_small"/>
</dbReference>
<keyword evidence="3 9" id="KW-0808">Transferase</keyword>
<comment type="cofactor">
    <cofactor evidence="1">
        <name>pyridoxal 5'-phosphate</name>
        <dbReference type="ChEBI" id="CHEBI:597326"/>
    </cofactor>
</comment>
<dbReference type="Gene3D" id="3.90.1150.10">
    <property type="entry name" value="Aspartate Aminotransferase, domain 1"/>
    <property type="match status" value="1"/>
</dbReference>
<dbReference type="InterPro" id="IPR015424">
    <property type="entry name" value="PyrdxlP-dep_Trfase"/>
</dbReference>
<dbReference type="RefSeq" id="WP_096574627.1">
    <property type="nucleotide sequence ID" value="NZ_CAWNJS010000001.1"/>
</dbReference>